<proteinExistence type="predicted"/>
<protein>
    <submittedName>
        <fullName evidence="4">Por secretion system C-terminal sorting domain-containing protein</fullName>
    </submittedName>
</protein>
<feature type="chain" id="PRO_5011500853" evidence="2">
    <location>
        <begin position="26"/>
        <end position="1943"/>
    </location>
</feature>
<dbReference type="Pfam" id="PF18962">
    <property type="entry name" value="Por_Secre_tail"/>
    <property type="match status" value="1"/>
</dbReference>
<keyword evidence="5" id="KW-1185">Reference proteome</keyword>
<dbReference type="EMBL" id="FNCW01000007">
    <property type="protein sequence ID" value="SDG78077.1"/>
    <property type="molecule type" value="Genomic_DNA"/>
</dbReference>
<dbReference type="STRING" id="470826.SAMN04488027_10728"/>
<evidence type="ECO:0000256" key="2">
    <source>
        <dbReference type="SAM" id="SignalP"/>
    </source>
</evidence>
<name>A0A1G7X1R0_9FLAO</name>
<dbReference type="NCBIfam" id="TIGR04183">
    <property type="entry name" value="Por_Secre_tail"/>
    <property type="match status" value="1"/>
</dbReference>
<keyword evidence="1 2" id="KW-0732">Signal</keyword>
<evidence type="ECO:0000256" key="1">
    <source>
        <dbReference type="ARBA" id="ARBA00022729"/>
    </source>
</evidence>
<sequence>MNKLLHPRYLGFLLIFLFASQSNYAQTEVIHCWDFNGTTPFTSPLNTDNRVAGDGTITYNFDISNVDNFTGSSTNACNGSDAGRALAVESNTENGSQVFFNFSSVGYQDLTFSFWTQGTSTGFNNNTIEYSTDGTTFTAFPLGPTYIPAISGDLQTFDLSSITGINNQSNLIIRITFDDATGGNGNNRIDNVKLEGTFINDSNSEVAASTSQVGQTTIVAADVTTPGQSEPVLNFVIEDVGGDGLSTFVNQMRFVPGTGNTANWSTTLQDVIIRDGSGVITGTSVITDTEVVFTPDAPVEIPNNGTSSFTAEIVLFETGIIDQSVIRLQINGTDSGFSALPSGSKFSSSTGGFTGNEITINVEATTIVFSQQPSDTTINDPMQPAVKVSFEDVNGNLDTGIGITSVVDLTSTGTLDATLSENVLDGVATFLNVNHTTVGTFELTASSSSFSDITSNQFDIISRDLTSEVVVPGTQTTGITLAPGDSAEVFNFNISDLGSGDGFSTEVTQMRFVAGINNDADWPETINEVIVKYNGGAAIPGTYSAFTDNEVIFTPTDAVSIPDGTSVNFSVDVVLNTTEITDESRIEFAVEGTNSGFQAASTGSGFNTNFSTVNGNIFTIEVVATAIIFRQQPTDVGVNSLISPAVQVAYIDANNNVDSSNTADITLTSSVGSSPINSPVTVAPVNGIATFSNIGYTAIGTDITLEAETPDTSLSPFSITSDPFDVGRPVIAVQDFDGTMPEWTYTTSIPTFGDPNNFGNDYFDVIALIDASPTLSFPNFSENIFGENDLNSPNGTSGFASLDFETIDVSGYTNVQLSFDWEVVGYNVNEDQIEYEVFFDGSLSPDGRVNLFTGGDNLPSDSEGSGSETISIPAGTKEVSFRYFIRNDGVDGFSGLDNVKLTGDSNARDTDIIAVDPQIEGGTIFADINDGINNAVEVFGFEIVDSGNFDALPTNVTRLRFVPGSGNTADWAEVIQGISISEGTNTLSQADQTVTITSDEILVDIAAGSPNIFEVPDGSPKSYTVSVFLNTSGITDQEVIQLAIAEGNQDQLASSDGSIFSQDITAFEGNAFNIEVIGTQLEFFEQPTNTALGESMVPFVRVRNLDTNGNVDLDEVTVSITSTGTLDGDGTTETISRSISASNGYANFNTLQHTAIGFGLRLTASSSGLTSATSNAFDITFETNLLISEVTAPTDPNERYVELFNMGVEPIDFSAETYYLHNATPDGTSTVNSIQLTGTLEAKSYYIVGFSSDGSFTEDLIASNVVTGDGNDAYYLSIQNTPESLVDIHGEIDATGISVPDSSWDYTDGRFYRNIPTVRNSNQVFDLLEWTKSSAAATPGVGDNDFVYTGNWTTSGLGNPEGGSFSGSNSDKSIFVESGTATLSNANTISDVVVRAGATLIIEDLITLDGDFANFGKVTFRSTGGPGAKTGVLGEFDALNRKLVGDNFEIERFIPADNRAFRYLAPSVTTTSSINANWQEGANNTEVGVNENPNPGFGTHITGSTNGLNGFDATLTGNPSMFQWRPNLSTPAWQAIPNTDSKTFNAGEAYAILIRGDRSTTLQSNTAVGPETTLRTTGRLKVGSSSAPEVAVATSLNGFSLIGNPYQARVNLETLLAPGNATAVSSTYVYIYDPTLGTRGGYATVELSSGATFETDLTTPLSSNVTNILEPNQAFFVETVESGSPIVIFRESYKASQVGGNVAFSLPEEQTNLFINLFFDDLEAKAVDGVKVKFRAGGNNAKDTLDATKVWNYGESFAIDRNPNYMSIESRAMPTTQDSVPLYFGNATRSAYRLEIKPENFAGAEVFLYDRYLETSTELPSDVTTSVSFELDNSIPESKATDRFVFRFEEKSLSDEDFELNSTIAVYPNPVIGERLSISHQQAFSGNEVNLQLFDLQGRLVLDQKIDNAPQVEVNIGSDLSSGVYILKLSDGKVSQSVKLIVE</sequence>
<feature type="domain" description="Secretion system C-terminal sorting" evidence="3">
    <location>
        <begin position="1866"/>
        <end position="1942"/>
    </location>
</feature>
<dbReference type="Proteomes" id="UP000199296">
    <property type="component" value="Unassembled WGS sequence"/>
</dbReference>
<evidence type="ECO:0000259" key="3">
    <source>
        <dbReference type="Pfam" id="PF18962"/>
    </source>
</evidence>
<evidence type="ECO:0000313" key="5">
    <source>
        <dbReference type="Proteomes" id="UP000199296"/>
    </source>
</evidence>
<dbReference type="OrthoDB" id="1652165at2"/>
<evidence type="ECO:0000313" key="4">
    <source>
        <dbReference type="EMBL" id="SDG78077.1"/>
    </source>
</evidence>
<dbReference type="InterPro" id="IPR026444">
    <property type="entry name" value="Secre_tail"/>
</dbReference>
<gene>
    <name evidence="4" type="ORF">SAMN04488027_10728</name>
</gene>
<feature type="signal peptide" evidence="2">
    <location>
        <begin position="1"/>
        <end position="25"/>
    </location>
</feature>
<organism evidence="4 5">
    <name type="scientific">Psychroflexus sediminis</name>
    <dbReference type="NCBI Taxonomy" id="470826"/>
    <lineage>
        <taxon>Bacteria</taxon>
        <taxon>Pseudomonadati</taxon>
        <taxon>Bacteroidota</taxon>
        <taxon>Flavobacteriia</taxon>
        <taxon>Flavobacteriales</taxon>
        <taxon>Flavobacteriaceae</taxon>
        <taxon>Psychroflexus</taxon>
    </lineage>
</organism>
<dbReference type="RefSeq" id="WP_093367960.1">
    <property type="nucleotide sequence ID" value="NZ_FNCW01000007.1"/>
</dbReference>
<accession>A0A1G7X1R0</accession>
<reference evidence="4 5" key="1">
    <citation type="submission" date="2016-10" db="EMBL/GenBank/DDBJ databases">
        <authorList>
            <person name="de Groot N.N."/>
        </authorList>
    </citation>
    <scope>NUCLEOTIDE SEQUENCE [LARGE SCALE GENOMIC DNA]</scope>
    <source>
        <strain evidence="4 5">DSM 19803</strain>
    </source>
</reference>